<dbReference type="AlphaFoldDB" id="A0ABC8JZ76"/>
<evidence type="ECO:0000313" key="1">
    <source>
        <dbReference type="EMBL" id="CAH8345959.1"/>
    </source>
</evidence>
<protein>
    <submittedName>
        <fullName evidence="1">Uncharacterized protein</fullName>
    </submittedName>
</protein>
<gene>
    <name evidence="1" type="ORF">ERUC_LOCUS16791</name>
</gene>
<organism evidence="1 2">
    <name type="scientific">Eruca vesicaria subsp. sativa</name>
    <name type="common">Garden rocket</name>
    <name type="synonym">Eruca sativa</name>
    <dbReference type="NCBI Taxonomy" id="29727"/>
    <lineage>
        <taxon>Eukaryota</taxon>
        <taxon>Viridiplantae</taxon>
        <taxon>Streptophyta</taxon>
        <taxon>Embryophyta</taxon>
        <taxon>Tracheophyta</taxon>
        <taxon>Spermatophyta</taxon>
        <taxon>Magnoliopsida</taxon>
        <taxon>eudicotyledons</taxon>
        <taxon>Gunneridae</taxon>
        <taxon>Pentapetalae</taxon>
        <taxon>rosids</taxon>
        <taxon>malvids</taxon>
        <taxon>Brassicales</taxon>
        <taxon>Brassicaceae</taxon>
        <taxon>Brassiceae</taxon>
        <taxon>Eruca</taxon>
    </lineage>
</organism>
<keyword evidence="2" id="KW-1185">Reference proteome</keyword>
<evidence type="ECO:0000313" key="2">
    <source>
        <dbReference type="Proteomes" id="UP001642260"/>
    </source>
</evidence>
<dbReference type="EMBL" id="CAKOAT010152932">
    <property type="protein sequence ID" value="CAH8345959.1"/>
    <property type="molecule type" value="Genomic_DNA"/>
</dbReference>
<sequence length="75" mass="8836">MKAKRLPPYPKAMTSWLDKENKVVVSCIRDGDDRDYVYILGGERLHRQAIAPELCSKFESHPQGKKRRRYLEMDN</sequence>
<proteinExistence type="predicted"/>
<name>A0ABC8JZ76_ERUVS</name>
<accession>A0ABC8JZ76</accession>
<reference evidence="1 2" key="1">
    <citation type="submission" date="2022-03" db="EMBL/GenBank/DDBJ databases">
        <authorList>
            <person name="Macdonald S."/>
            <person name="Ahmed S."/>
            <person name="Newling K."/>
        </authorList>
    </citation>
    <scope>NUCLEOTIDE SEQUENCE [LARGE SCALE GENOMIC DNA]</scope>
</reference>
<dbReference type="Proteomes" id="UP001642260">
    <property type="component" value="Unassembled WGS sequence"/>
</dbReference>
<comment type="caution">
    <text evidence="1">The sequence shown here is derived from an EMBL/GenBank/DDBJ whole genome shotgun (WGS) entry which is preliminary data.</text>
</comment>